<accession>A0A3S3PV90</accession>
<reference evidence="3 4" key="1">
    <citation type="journal article" date="2018" name="Gigascience">
        <title>Genomes of trombidid mites reveal novel predicted allergens and laterally-transferred genes associated with secondary metabolism.</title>
        <authorList>
            <person name="Dong X."/>
            <person name="Chaisiri K."/>
            <person name="Xia D."/>
            <person name="Armstrong S.D."/>
            <person name="Fang Y."/>
            <person name="Donnelly M.J."/>
            <person name="Kadowaki T."/>
            <person name="McGarry J.W."/>
            <person name="Darby A.C."/>
            <person name="Makepeace B.L."/>
        </authorList>
    </citation>
    <scope>NUCLEOTIDE SEQUENCE [LARGE SCALE GENOMIC DNA]</scope>
    <source>
        <strain evidence="3">UoL-WK</strain>
    </source>
</reference>
<sequence>MNLSFYIQNDKNLVNGALNLKCLSILSQIYGQTFEELIVERNVRTEKDKYPIRVNSRNNKLIPPQINGISSRYRVGDRLQVNCSSSESYPPPSLKWIVNNKEVKENQLIRFNQNPFNLQKAKNFSATVYDNFAVFDKIYSSVLGLRFTVSEKHYQV</sequence>
<comment type="caution">
    <text evidence="3">The sequence shown here is derived from an EMBL/GenBank/DDBJ whole genome shotgun (WGS) entry which is preliminary data.</text>
</comment>
<dbReference type="SUPFAM" id="SSF48726">
    <property type="entry name" value="Immunoglobulin"/>
    <property type="match status" value="1"/>
</dbReference>
<evidence type="ECO:0000256" key="1">
    <source>
        <dbReference type="ARBA" id="ARBA00023157"/>
    </source>
</evidence>
<dbReference type="EMBL" id="NCKU01002811">
    <property type="protein sequence ID" value="RWS08730.1"/>
    <property type="molecule type" value="Genomic_DNA"/>
</dbReference>
<dbReference type="Pfam" id="PF08205">
    <property type="entry name" value="C2-set_2"/>
    <property type="match status" value="1"/>
</dbReference>
<organism evidence="3 4">
    <name type="scientific">Dinothrombium tinctorium</name>
    <dbReference type="NCBI Taxonomy" id="1965070"/>
    <lineage>
        <taxon>Eukaryota</taxon>
        <taxon>Metazoa</taxon>
        <taxon>Ecdysozoa</taxon>
        <taxon>Arthropoda</taxon>
        <taxon>Chelicerata</taxon>
        <taxon>Arachnida</taxon>
        <taxon>Acari</taxon>
        <taxon>Acariformes</taxon>
        <taxon>Trombidiformes</taxon>
        <taxon>Prostigmata</taxon>
        <taxon>Anystina</taxon>
        <taxon>Parasitengona</taxon>
        <taxon>Trombidioidea</taxon>
        <taxon>Trombidiidae</taxon>
        <taxon>Dinothrombium</taxon>
    </lineage>
</organism>
<protein>
    <recommendedName>
        <fullName evidence="2">Ig-like domain-containing protein</fullName>
    </recommendedName>
</protein>
<keyword evidence="1" id="KW-1015">Disulfide bond</keyword>
<evidence type="ECO:0000313" key="4">
    <source>
        <dbReference type="Proteomes" id="UP000285301"/>
    </source>
</evidence>
<name>A0A3S3PV90_9ACAR</name>
<keyword evidence="4" id="KW-1185">Reference proteome</keyword>
<dbReference type="OrthoDB" id="6488088at2759"/>
<dbReference type="InterPro" id="IPR013783">
    <property type="entry name" value="Ig-like_fold"/>
</dbReference>
<dbReference type="InterPro" id="IPR013162">
    <property type="entry name" value="CD80_C2-set"/>
</dbReference>
<dbReference type="AlphaFoldDB" id="A0A3S3PV90"/>
<evidence type="ECO:0000313" key="3">
    <source>
        <dbReference type="EMBL" id="RWS08730.1"/>
    </source>
</evidence>
<dbReference type="PANTHER" id="PTHR21261:SF15">
    <property type="entry name" value="BEATEN PATH IIIA, ISOFORM D-RELATED"/>
    <property type="match status" value="1"/>
</dbReference>
<dbReference type="InterPro" id="IPR036179">
    <property type="entry name" value="Ig-like_dom_sf"/>
</dbReference>
<gene>
    <name evidence="3" type="ORF">B4U79_18149</name>
</gene>
<dbReference type="PANTHER" id="PTHR21261">
    <property type="entry name" value="BEAT PROTEIN"/>
    <property type="match status" value="1"/>
</dbReference>
<dbReference type="PROSITE" id="PS50835">
    <property type="entry name" value="IG_LIKE"/>
    <property type="match status" value="1"/>
</dbReference>
<feature type="domain" description="Ig-like" evidence="2">
    <location>
        <begin position="64"/>
        <end position="129"/>
    </location>
</feature>
<evidence type="ECO:0000259" key="2">
    <source>
        <dbReference type="PROSITE" id="PS50835"/>
    </source>
</evidence>
<dbReference type="InterPro" id="IPR007110">
    <property type="entry name" value="Ig-like_dom"/>
</dbReference>
<proteinExistence type="predicted"/>
<dbReference type="Proteomes" id="UP000285301">
    <property type="component" value="Unassembled WGS sequence"/>
</dbReference>
<dbReference type="Gene3D" id="2.60.40.10">
    <property type="entry name" value="Immunoglobulins"/>
    <property type="match status" value="1"/>
</dbReference>